<accession>A0A109UND7</accession>
<gene>
    <name evidence="2" type="ORF">LOKO_03558</name>
</gene>
<protein>
    <recommendedName>
        <fullName evidence="1">PDZ domain-containing protein</fullName>
    </recommendedName>
</protein>
<dbReference type="PATRIC" id="fig|507626.3.peg.3558"/>
<dbReference type="Pfam" id="PF17820">
    <property type="entry name" value="PDZ_6"/>
    <property type="match status" value="1"/>
</dbReference>
<dbReference type="Gene3D" id="2.30.42.10">
    <property type="match status" value="1"/>
</dbReference>
<sequence>MQLGVYTTPHESGVEIHAILEGSVAEQAGLEAGDIILEAAGESLARPADLTGLVRQQRPGTLLPLFIRRDGDEREVLARFPPRST</sequence>
<evidence type="ECO:0000259" key="1">
    <source>
        <dbReference type="PROSITE" id="PS50106"/>
    </source>
</evidence>
<dbReference type="STRING" id="507626.LOKO_03558"/>
<name>A0A109UND7_9GAMM</name>
<dbReference type="InterPro" id="IPR036034">
    <property type="entry name" value="PDZ_sf"/>
</dbReference>
<dbReference type="Proteomes" id="UP000063387">
    <property type="component" value="Chromosome"/>
</dbReference>
<dbReference type="SMART" id="SM00228">
    <property type="entry name" value="PDZ"/>
    <property type="match status" value="1"/>
</dbReference>
<evidence type="ECO:0000313" key="2">
    <source>
        <dbReference type="EMBL" id="AMD02598.1"/>
    </source>
</evidence>
<dbReference type="EMBL" id="CP014226">
    <property type="protein sequence ID" value="AMD02598.1"/>
    <property type="molecule type" value="Genomic_DNA"/>
</dbReference>
<organism evidence="2 3">
    <name type="scientific">Halomonas chromatireducens</name>
    <dbReference type="NCBI Taxonomy" id="507626"/>
    <lineage>
        <taxon>Bacteria</taxon>
        <taxon>Pseudomonadati</taxon>
        <taxon>Pseudomonadota</taxon>
        <taxon>Gammaproteobacteria</taxon>
        <taxon>Oceanospirillales</taxon>
        <taxon>Halomonadaceae</taxon>
        <taxon>Halomonas</taxon>
    </lineage>
</organism>
<reference evidence="2 3" key="2">
    <citation type="submission" date="2016-02" db="EMBL/GenBank/DDBJ databases">
        <authorList>
            <person name="Wen L."/>
            <person name="He K."/>
            <person name="Yang H."/>
        </authorList>
    </citation>
    <scope>NUCLEOTIDE SEQUENCE [LARGE SCALE GENOMIC DNA]</scope>
    <source>
        <strain evidence="2 3">AGD 8-3</strain>
    </source>
</reference>
<dbReference type="SUPFAM" id="SSF50156">
    <property type="entry name" value="PDZ domain-like"/>
    <property type="match status" value="1"/>
</dbReference>
<proteinExistence type="predicted"/>
<dbReference type="KEGG" id="hco:LOKO_03558"/>
<dbReference type="PROSITE" id="PS50106">
    <property type="entry name" value="PDZ"/>
    <property type="match status" value="1"/>
</dbReference>
<keyword evidence="3" id="KW-1185">Reference proteome</keyword>
<feature type="domain" description="PDZ" evidence="1">
    <location>
        <begin position="1"/>
        <end position="44"/>
    </location>
</feature>
<evidence type="ECO:0000313" key="3">
    <source>
        <dbReference type="Proteomes" id="UP000063387"/>
    </source>
</evidence>
<dbReference type="AlphaFoldDB" id="A0A109UND7"/>
<reference evidence="2 3" key="1">
    <citation type="journal article" date="2016" name="Genome Announc.">
        <title>Draft Genome Sequence of 'Halomonas chromatireducens' Strain AGD 8-3, a Haloalkaliphilic Chromate- and Selenite-Reducing Gammaproteobacterium.</title>
        <authorList>
            <person name="Sharko F.S."/>
            <person name="Shapovalova A.A."/>
            <person name="Tsygankova S.V."/>
            <person name="Komova A.V."/>
            <person name="Boulygina E.S."/>
            <person name="Teslyuk A.B."/>
            <person name="Gotovtsev P.M."/>
            <person name="Namsaraev Z.B."/>
            <person name="Khijniak T.V."/>
            <person name="Nedoluzhko A.V."/>
            <person name="Vasilov R.G."/>
        </authorList>
    </citation>
    <scope>NUCLEOTIDE SEQUENCE [LARGE SCALE GENOMIC DNA]</scope>
    <source>
        <strain evidence="2 3">AGD 8-3</strain>
    </source>
</reference>
<dbReference type="InterPro" id="IPR001478">
    <property type="entry name" value="PDZ"/>
</dbReference>
<dbReference type="InterPro" id="IPR041489">
    <property type="entry name" value="PDZ_6"/>
</dbReference>